<sequence>MRIIIFIFIISCCSCAKKEATVIFSPISNVTVEEIYSDSTSIRAVEVSNKEVLFAGSNGKYGYFEINTETVTKGSTIIPAYFKSKNSGVIDFLDKKPAFRSLANTKDAFFVLSIDNPALLYQIHKTTGKIDLVYIEQVEGVFYDAMTFWNDQEGIAMGDPVDGCLSIIITRDGGATWQKKDCSSIPATVAGEAAFAASDTNIKVIDDHTWIVTGGIKSRILYSSDKGKTWQLYETPIQQGTATSGAYTMDFYDAYTGIIYGGDYTQPEGVISNIAITKDGGKSWTTTADNANQGYKSCVQYVPNSKGKELIALGFTGVSYSQDGGNHWKEVSKEALLSFRFLNDSVAYAGGRNKLVKLTFHR</sequence>
<keyword evidence="1" id="KW-0677">Repeat</keyword>
<dbReference type="EMBL" id="FZNY01000005">
    <property type="protein sequence ID" value="SNS02068.1"/>
    <property type="molecule type" value="Genomic_DNA"/>
</dbReference>
<organism evidence="3 4">
    <name type="scientific">Dokdonia pacifica</name>
    <dbReference type="NCBI Taxonomy" id="1627892"/>
    <lineage>
        <taxon>Bacteria</taxon>
        <taxon>Pseudomonadati</taxon>
        <taxon>Bacteroidota</taxon>
        <taxon>Flavobacteriia</taxon>
        <taxon>Flavobacteriales</taxon>
        <taxon>Flavobacteriaceae</taxon>
        <taxon>Dokdonia</taxon>
    </lineage>
</organism>
<dbReference type="Pfam" id="PF15902">
    <property type="entry name" value="Sortilin-Vps10"/>
    <property type="match status" value="1"/>
</dbReference>
<dbReference type="AlphaFoldDB" id="A0A239B4A7"/>
<dbReference type="PANTHER" id="PTHR47199">
    <property type="entry name" value="PHOTOSYSTEM II STABILITY/ASSEMBLY FACTOR HCF136, CHLOROPLASTIC"/>
    <property type="match status" value="1"/>
</dbReference>
<dbReference type="InterPro" id="IPR015943">
    <property type="entry name" value="WD40/YVTN_repeat-like_dom_sf"/>
</dbReference>
<accession>A0A239B4A7</accession>
<dbReference type="InterPro" id="IPR031778">
    <property type="entry name" value="Sortilin_N"/>
</dbReference>
<feature type="domain" description="Sortilin N-terminal" evidence="2">
    <location>
        <begin position="167"/>
        <end position="293"/>
    </location>
</feature>
<reference evidence="3 4" key="1">
    <citation type="submission" date="2017-06" db="EMBL/GenBank/DDBJ databases">
        <authorList>
            <person name="Kim H.J."/>
            <person name="Triplett B.A."/>
        </authorList>
    </citation>
    <scope>NUCLEOTIDE SEQUENCE [LARGE SCALE GENOMIC DNA]</scope>
    <source>
        <strain evidence="3 4">DSM 25597</strain>
    </source>
</reference>
<gene>
    <name evidence="3" type="ORF">SAMN06265376_105298</name>
</gene>
<dbReference type="SUPFAM" id="SSF110296">
    <property type="entry name" value="Oligoxyloglucan reducing end-specific cellobiohydrolase"/>
    <property type="match status" value="1"/>
</dbReference>
<dbReference type="OrthoDB" id="9813892at2"/>
<dbReference type="RefSeq" id="WP_089372544.1">
    <property type="nucleotide sequence ID" value="NZ_BMEP01000006.1"/>
</dbReference>
<proteinExistence type="predicted"/>
<keyword evidence="3" id="KW-0675">Receptor</keyword>
<evidence type="ECO:0000256" key="1">
    <source>
        <dbReference type="ARBA" id="ARBA00022737"/>
    </source>
</evidence>
<evidence type="ECO:0000259" key="2">
    <source>
        <dbReference type="Pfam" id="PF15902"/>
    </source>
</evidence>
<dbReference type="CDD" id="cd15482">
    <property type="entry name" value="Sialidase_non-viral"/>
    <property type="match status" value="1"/>
</dbReference>
<evidence type="ECO:0000313" key="3">
    <source>
        <dbReference type="EMBL" id="SNS02068.1"/>
    </source>
</evidence>
<name>A0A239B4A7_9FLAO</name>
<dbReference type="PANTHER" id="PTHR47199:SF2">
    <property type="entry name" value="PHOTOSYSTEM II STABILITY_ASSEMBLY FACTOR HCF136, CHLOROPLASTIC"/>
    <property type="match status" value="1"/>
</dbReference>
<dbReference type="Gene3D" id="2.130.10.10">
    <property type="entry name" value="YVTN repeat-like/Quinoprotein amine dehydrogenase"/>
    <property type="match status" value="1"/>
</dbReference>
<keyword evidence="4" id="KW-1185">Reference proteome</keyword>
<dbReference type="Proteomes" id="UP000198379">
    <property type="component" value="Unassembled WGS sequence"/>
</dbReference>
<protein>
    <submittedName>
        <fullName evidence="3">Sortilin, neurotensin receptor 3</fullName>
    </submittedName>
</protein>
<evidence type="ECO:0000313" key="4">
    <source>
        <dbReference type="Proteomes" id="UP000198379"/>
    </source>
</evidence>